<proteinExistence type="inferred from homology"/>
<keyword evidence="9" id="KW-1185">Reference proteome</keyword>
<evidence type="ECO:0000313" key="9">
    <source>
        <dbReference type="Proteomes" id="UP001552594"/>
    </source>
</evidence>
<dbReference type="InterPro" id="IPR038570">
    <property type="entry name" value="HicA_sf"/>
</dbReference>
<dbReference type="Pfam" id="PF07927">
    <property type="entry name" value="HicA_toxin"/>
    <property type="match status" value="1"/>
</dbReference>
<comment type="similarity">
    <text evidence="1">Belongs to the HicA mRNA interferase family.</text>
</comment>
<dbReference type="EMBL" id="JBFAUK010000004">
    <property type="protein sequence ID" value="MEV5506500.1"/>
    <property type="molecule type" value="Genomic_DNA"/>
</dbReference>
<organism evidence="8 9">
    <name type="scientific">Streptomyces orinoci</name>
    <name type="common">Streptoverticillium orinoci</name>
    <dbReference type="NCBI Taxonomy" id="67339"/>
    <lineage>
        <taxon>Bacteria</taxon>
        <taxon>Bacillati</taxon>
        <taxon>Actinomycetota</taxon>
        <taxon>Actinomycetes</taxon>
        <taxon>Kitasatosporales</taxon>
        <taxon>Streptomycetaceae</taxon>
        <taxon>Streptomyces</taxon>
    </lineage>
</organism>
<evidence type="ECO:0000256" key="6">
    <source>
        <dbReference type="ARBA" id="ARBA00022884"/>
    </source>
</evidence>
<keyword evidence="4" id="KW-0255">Endonuclease</keyword>
<evidence type="ECO:0000256" key="4">
    <source>
        <dbReference type="ARBA" id="ARBA00022759"/>
    </source>
</evidence>
<keyword evidence="2" id="KW-1277">Toxin-antitoxin system</keyword>
<evidence type="ECO:0000256" key="2">
    <source>
        <dbReference type="ARBA" id="ARBA00022649"/>
    </source>
</evidence>
<dbReference type="Gene3D" id="3.30.920.30">
    <property type="entry name" value="Hypothetical protein"/>
    <property type="match status" value="1"/>
</dbReference>
<reference evidence="8 9" key="1">
    <citation type="submission" date="2024-06" db="EMBL/GenBank/DDBJ databases">
        <title>The Natural Products Discovery Center: Release of the First 8490 Sequenced Strains for Exploring Actinobacteria Biosynthetic Diversity.</title>
        <authorList>
            <person name="Kalkreuter E."/>
            <person name="Kautsar S.A."/>
            <person name="Yang D."/>
            <person name="Bader C.D."/>
            <person name="Teijaro C.N."/>
            <person name="Fluegel L."/>
            <person name="Davis C.M."/>
            <person name="Simpson J.R."/>
            <person name="Lauterbach L."/>
            <person name="Steele A.D."/>
            <person name="Gui C."/>
            <person name="Meng S."/>
            <person name="Li G."/>
            <person name="Viehrig K."/>
            <person name="Ye F."/>
            <person name="Su P."/>
            <person name="Kiefer A.F."/>
            <person name="Nichols A."/>
            <person name="Cepeda A.J."/>
            <person name="Yan W."/>
            <person name="Fan B."/>
            <person name="Jiang Y."/>
            <person name="Adhikari A."/>
            <person name="Zheng C.-J."/>
            <person name="Schuster L."/>
            <person name="Cowan T.M."/>
            <person name="Smanski M.J."/>
            <person name="Chevrette M.G."/>
            <person name="De Carvalho L.P.S."/>
            <person name="Shen B."/>
        </authorList>
    </citation>
    <scope>NUCLEOTIDE SEQUENCE [LARGE SCALE GENOMIC DNA]</scope>
    <source>
        <strain evidence="8 9">NPDC052347</strain>
    </source>
</reference>
<dbReference type="RefSeq" id="WP_206608457.1">
    <property type="nucleotide sequence ID" value="NZ_JBFAUK010000004.1"/>
</dbReference>
<protein>
    <submittedName>
        <fullName evidence="8">Type II toxin-antitoxin system HicA family toxin</fullName>
    </submittedName>
</protein>
<evidence type="ECO:0000256" key="5">
    <source>
        <dbReference type="ARBA" id="ARBA00022801"/>
    </source>
</evidence>
<gene>
    <name evidence="8" type="ORF">AB0L16_08460</name>
</gene>
<accession>A0ABV3JY10</accession>
<evidence type="ECO:0000313" key="8">
    <source>
        <dbReference type="EMBL" id="MEV5506500.1"/>
    </source>
</evidence>
<name>A0ABV3JY10_STRON</name>
<keyword evidence="5" id="KW-0378">Hydrolase</keyword>
<comment type="caution">
    <text evidence="8">The sequence shown here is derived from an EMBL/GenBank/DDBJ whole genome shotgun (WGS) entry which is preliminary data.</text>
</comment>
<dbReference type="Proteomes" id="UP001552594">
    <property type="component" value="Unassembled WGS sequence"/>
</dbReference>
<evidence type="ECO:0000256" key="1">
    <source>
        <dbReference type="ARBA" id="ARBA00006620"/>
    </source>
</evidence>
<keyword evidence="3" id="KW-0540">Nuclease</keyword>
<keyword evidence="6" id="KW-0694">RNA-binding</keyword>
<dbReference type="SUPFAM" id="SSF54786">
    <property type="entry name" value="YcfA/nrd intein domain"/>
    <property type="match status" value="1"/>
</dbReference>
<evidence type="ECO:0000256" key="3">
    <source>
        <dbReference type="ARBA" id="ARBA00022722"/>
    </source>
</evidence>
<evidence type="ECO:0000256" key="7">
    <source>
        <dbReference type="ARBA" id="ARBA00023016"/>
    </source>
</evidence>
<dbReference type="InterPro" id="IPR012933">
    <property type="entry name" value="HicA_mRNA_interferase"/>
</dbReference>
<sequence>MSTRGSHAKYRKGERTVIVPLHPELAPGILRAILRQAEWDVDTLLGNL</sequence>
<keyword evidence="7" id="KW-0346">Stress response</keyword>